<keyword evidence="3" id="KW-1185">Reference proteome</keyword>
<feature type="domain" description="AB hydrolase-1" evidence="1">
    <location>
        <begin position="210"/>
        <end position="319"/>
    </location>
</feature>
<dbReference type="EMBL" id="JACIBT010000001">
    <property type="protein sequence ID" value="MBB3666933.1"/>
    <property type="molecule type" value="Genomic_DNA"/>
</dbReference>
<organism evidence="2 3">
    <name type="scientific">Garicola koreensis</name>
    <dbReference type="NCBI Taxonomy" id="1262554"/>
    <lineage>
        <taxon>Bacteria</taxon>
        <taxon>Bacillati</taxon>
        <taxon>Actinomycetota</taxon>
        <taxon>Actinomycetes</taxon>
        <taxon>Micrococcales</taxon>
        <taxon>Micrococcaceae</taxon>
        <taxon>Garicola</taxon>
    </lineage>
</organism>
<reference evidence="2 3" key="1">
    <citation type="submission" date="2020-08" db="EMBL/GenBank/DDBJ databases">
        <title>Sequencing the genomes of 1000 actinobacteria strains.</title>
        <authorList>
            <person name="Klenk H.-P."/>
        </authorList>
    </citation>
    <scope>NUCLEOTIDE SEQUENCE [LARGE SCALE GENOMIC DNA]</scope>
    <source>
        <strain evidence="2 3">DSM 28238</strain>
    </source>
</reference>
<dbReference type="Pfam" id="PF00561">
    <property type="entry name" value="Abhydrolase_1"/>
    <property type="match status" value="1"/>
</dbReference>
<dbReference type="AlphaFoldDB" id="A0A7W5TSG3"/>
<dbReference type="InterPro" id="IPR029058">
    <property type="entry name" value="AB_hydrolase_fold"/>
</dbReference>
<evidence type="ECO:0000259" key="1">
    <source>
        <dbReference type="Pfam" id="PF00561"/>
    </source>
</evidence>
<dbReference type="RefSeq" id="WP_183357317.1">
    <property type="nucleotide sequence ID" value="NZ_BAABKR010000001.1"/>
</dbReference>
<evidence type="ECO:0000313" key="3">
    <source>
        <dbReference type="Proteomes" id="UP000547528"/>
    </source>
</evidence>
<dbReference type="SUPFAM" id="SSF53474">
    <property type="entry name" value="alpha/beta-Hydrolases"/>
    <property type="match status" value="1"/>
</dbReference>
<protein>
    <submittedName>
        <fullName evidence="2">Pimeloyl-ACP methyl ester carboxylesterase</fullName>
    </submittedName>
</protein>
<dbReference type="GO" id="GO:0003824">
    <property type="term" value="F:catalytic activity"/>
    <property type="evidence" value="ECO:0007669"/>
    <property type="project" value="UniProtKB-ARBA"/>
</dbReference>
<gene>
    <name evidence="2" type="ORF">FHX47_000526</name>
</gene>
<dbReference type="Gene3D" id="3.40.50.1820">
    <property type="entry name" value="alpha/beta hydrolase"/>
    <property type="match status" value="1"/>
</dbReference>
<dbReference type="InterPro" id="IPR000073">
    <property type="entry name" value="AB_hydrolase_1"/>
</dbReference>
<sequence>MNRDLKRALRRARDSSEWAQARGERQVKALLGRMRGESEPTPWVRAAALGAGTGLAAGMTLTAAASAVAGYFAHRVVTPVKERVEDLEVLAVVSGRDGDEVILPATPETMVDGVYGLYFDGGQSFARIGEITSFTPRDGTLARRVESVSSGDLRTAVRGWWSSVVYLNPKEAGFDADDVLVDLPGGRAPAWYVPAKGSAGRLAGKNIWAVMVHGRGGRRTECIKALPVAAALGIDSLLMSYRNDGEAPAAPDGKYGLGITEWEDVEAGVRYALDHGAEEVVLFGWSMGGAICLQAADLSPLATRVRGLVLTGPVIDWIDVLASQARALNIPEPVGRLTRWFISNRAGRRVTGLASPLDLKVLNWIDRADQLHMRTQILHSIDDNVVPYGPSRDLAQKNSMVSFVPFTNARHVKEWNHNPDRWNEHVHSWLMDLFTRPEPGQRPLEEEPADEQAGA</sequence>
<name>A0A7W5TSG3_9MICC</name>
<evidence type="ECO:0000313" key="2">
    <source>
        <dbReference type="EMBL" id="MBB3666933.1"/>
    </source>
</evidence>
<comment type="caution">
    <text evidence="2">The sequence shown here is derived from an EMBL/GenBank/DDBJ whole genome shotgun (WGS) entry which is preliminary data.</text>
</comment>
<dbReference type="Proteomes" id="UP000547528">
    <property type="component" value="Unassembled WGS sequence"/>
</dbReference>
<accession>A0A7W5TSG3</accession>
<proteinExistence type="predicted"/>